<name>A0ABY4AWG3_9MICO</name>
<dbReference type="Proteomes" id="UP000831304">
    <property type="component" value="Chromosome"/>
</dbReference>
<dbReference type="RefSeq" id="WP_243570350.1">
    <property type="nucleotide sequence ID" value="NZ_BAAARD010000001.1"/>
</dbReference>
<proteinExistence type="predicted"/>
<reference evidence="1 2" key="1">
    <citation type="submission" date="2022-03" db="EMBL/GenBank/DDBJ databases">
        <title>Agromyces sp. isolated from the gut of P. brevitarsis seulensis larvae.</title>
        <authorList>
            <person name="Won M."/>
            <person name="Kwon S.-W."/>
        </authorList>
    </citation>
    <scope>NUCLEOTIDE SEQUENCE [LARGE SCALE GENOMIC DNA]</scope>
    <source>
        <strain evidence="1 2">KACC 16215</strain>
    </source>
</reference>
<dbReference type="EMBL" id="CP094533">
    <property type="protein sequence ID" value="UOE27520.1"/>
    <property type="molecule type" value="Genomic_DNA"/>
</dbReference>
<dbReference type="InterPro" id="IPR016024">
    <property type="entry name" value="ARM-type_fold"/>
</dbReference>
<dbReference type="SUPFAM" id="SSF48371">
    <property type="entry name" value="ARM repeat"/>
    <property type="match status" value="1"/>
</dbReference>
<accession>A0ABY4AWG3</accession>
<gene>
    <name evidence="1" type="ORF">MTP13_07010</name>
</gene>
<keyword evidence="2" id="KW-1185">Reference proteome</keyword>
<evidence type="ECO:0000313" key="1">
    <source>
        <dbReference type="EMBL" id="UOE27520.1"/>
    </source>
</evidence>
<sequence length="259" mass="28410">MANYKRELRGIEPAQDELVIAEGGAAEPNETAEVTENSPEHLRRAAENSLAAFRKYRAAAPGLFVELAEAGHPVETVNELWDSGTPEVLDILLEWLPKVTNPALKMDILAMLAAKWARPRGPRAAAAELDRLTPEDSPELVEAVQATVGSLMSSVTDKSLYPRILEVAADPSWANDRGMYVLALGRYPAMREESAPVLFEALAEDEDYLASQAARALIKLGYGEQVLPRVFEMQANGYLTKGEANKLLRKVSAQKERGR</sequence>
<dbReference type="InterPro" id="IPR011989">
    <property type="entry name" value="ARM-like"/>
</dbReference>
<dbReference type="Gene3D" id="1.25.10.10">
    <property type="entry name" value="Leucine-rich Repeat Variant"/>
    <property type="match status" value="1"/>
</dbReference>
<organism evidence="1 2">
    <name type="scientific">Agromyces soli</name>
    <dbReference type="NCBI Taxonomy" id="659012"/>
    <lineage>
        <taxon>Bacteria</taxon>
        <taxon>Bacillati</taxon>
        <taxon>Actinomycetota</taxon>
        <taxon>Actinomycetes</taxon>
        <taxon>Micrococcales</taxon>
        <taxon>Microbacteriaceae</taxon>
        <taxon>Agromyces</taxon>
    </lineage>
</organism>
<evidence type="ECO:0000313" key="2">
    <source>
        <dbReference type="Proteomes" id="UP000831304"/>
    </source>
</evidence>
<evidence type="ECO:0008006" key="3">
    <source>
        <dbReference type="Google" id="ProtNLM"/>
    </source>
</evidence>
<protein>
    <recommendedName>
        <fullName evidence="3">HEAT repeat domain-containing protein</fullName>
    </recommendedName>
</protein>